<evidence type="ECO:0000313" key="1">
    <source>
        <dbReference type="EMBL" id="MFB9823729.1"/>
    </source>
</evidence>
<keyword evidence="2" id="KW-1185">Reference proteome</keyword>
<organism evidence="1 2">
    <name type="scientific">Halobaculum roseum</name>
    <dbReference type="NCBI Taxonomy" id="2175149"/>
    <lineage>
        <taxon>Archaea</taxon>
        <taxon>Methanobacteriati</taxon>
        <taxon>Methanobacteriota</taxon>
        <taxon>Stenosarchaea group</taxon>
        <taxon>Halobacteria</taxon>
        <taxon>Halobacteriales</taxon>
        <taxon>Haloferacaceae</taxon>
        <taxon>Halobaculum</taxon>
    </lineage>
</organism>
<dbReference type="EMBL" id="JBHMAJ010000005">
    <property type="protein sequence ID" value="MFB9823729.1"/>
    <property type="molecule type" value="Genomic_DNA"/>
</dbReference>
<dbReference type="AlphaFoldDB" id="A0ABD5MIV1"/>
<dbReference type="Proteomes" id="UP001589595">
    <property type="component" value="Unassembled WGS sequence"/>
</dbReference>
<name>A0ABD5MIV1_9EURY</name>
<proteinExistence type="predicted"/>
<gene>
    <name evidence="1" type="ORF">ACFFOL_05985</name>
</gene>
<dbReference type="RefSeq" id="WP_222923519.1">
    <property type="nucleotide sequence ID" value="NZ_CP082287.1"/>
</dbReference>
<sequence>MSVTVADLRDRLPAFDDIEPGLTLEINGEPYEVTSVETEHPGPGEEIRVLDLAGDDGEMRLSWGAGHTVEEVVFAAVDGNPMMDAIAVESIEVDSE</sequence>
<accession>A0ABD5MIV1</accession>
<evidence type="ECO:0000313" key="2">
    <source>
        <dbReference type="Proteomes" id="UP001589595"/>
    </source>
</evidence>
<protein>
    <submittedName>
        <fullName evidence="1">Uncharacterized protein</fullName>
    </submittedName>
</protein>
<dbReference type="GeneID" id="67212454"/>
<reference evidence="1" key="1">
    <citation type="submission" date="2024-09" db="EMBL/GenBank/DDBJ databases">
        <authorList>
            <person name="Sun Q."/>
        </authorList>
    </citation>
    <scope>NUCLEOTIDE SEQUENCE [LARGE SCALE GENOMIC DNA]</scope>
    <source>
        <strain evidence="1">JCM 31273</strain>
    </source>
</reference>
<comment type="caution">
    <text evidence="1">The sequence shown here is derived from an EMBL/GenBank/DDBJ whole genome shotgun (WGS) entry which is preliminary data.</text>
</comment>